<accession>A0A1G8AG80</accession>
<dbReference type="CDD" id="cd02219">
    <property type="entry name" value="cupin_YjlB-like"/>
    <property type="match status" value="1"/>
</dbReference>
<dbReference type="InterPro" id="IPR014500">
    <property type="entry name" value="UCP019307_cupin"/>
</dbReference>
<dbReference type="InterPro" id="IPR047121">
    <property type="entry name" value="YjiB-like"/>
</dbReference>
<dbReference type="PIRSF" id="PIRSF019307">
    <property type="entry name" value="UCP019307"/>
    <property type="match status" value="1"/>
</dbReference>
<evidence type="ECO:0000256" key="1">
    <source>
        <dbReference type="SAM" id="MobiDB-lite"/>
    </source>
</evidence>
<dbReference type="RefSeq" id="WP_091168855.1">
    <property type="nucleotide sequence ID" value="NZ_FNCG01000007.1"/>
</dbReference>
<evidence type="ECO:0000313" key="3">
    <source>
        <dbReference type="Proteomes" id="UP000199705"/>
    </source>
</evidence>
<dbReference type="PANTHER" id="PTHR36448:SF2">
    <property type="entry name" value="CUPIN TYPE-1 DOMAIN-CONTAINING PROTEIN"/>
    <property type="match status" value="1"/>
</dbReference>
<organism evidence="2 3">
    <name type="scientific">Mucilaginibacter gossypii</name>
    <dbReference type="NCBI Taxonomy" id="551996"/>
    <lineage>
        <taxon>Bacteria</taxon>
        <taxon>Pseudomonadati</taxon>
        <taxon>Bacteroidota</taxon>
        <taxon>Sphingobacteriia</taxon>
        <taxon>Sphingobacteriales</taxon>
        <taxon>Sphingobacteriaceae</taxon>
        <taxon>Mucilaginibacter</taxon>
    </lineage>
</organism>
<dbReference type="SUPFAM" id="SSF51182">
    <property type="entry name" value="RmlC-like cupins"/>
    <property type="match status" value="1"/>
</dbReference>
<evidence type="ECO:0000313" key="2">
    <source>
        <dbReference type="EMBL" id="SDH19938.1"/>
    </source>
</evidence>
<dbReference type="InterPro" id="IPR011051">
    <property type="entry name" value="RmlC_Cupin_sf"/>
</dbReference>
<proteinExistence type="predicted"/>
<dbReference type="InterPro" id="IPR014710">
    <property type="entry name" value="RmlC-like_jellyroll"/>
</dbReference>
<feature type="region of interest" description="Disordered" evidence="1">
    <location>
        <begin position="134"/>
        <end position="159"/>
    </location>
</feature>
<dbReference type="Proteomes" id="UP000199705">
    <property type="component" value="Unassembled WGS sequence"/>
</dbReference>
<dbReference type="STRING" id="551996.SAMN05192573_107187"/>
<dbReference type="PANTHER" id="PTHR36448">
    <property type="entry name" value="BLR7373 PROTEIN"/>
    <property type="match status" value="1"/>
</dbReference>
<gene>
    <name evidence="2" type="ORF">SAMN05192573_107187</name>
</gene>
<protein>
    <submittedName>
        <fullName evidence="2">Uncharacterized protein YjlB</fullName>
    </submittedName>
</protein>
<keyword evidence="3" id="KW-1185">Reference proteome</keyword>
<reference evidence="3" key="1">
    <citation type="submission" date="2016-10" db="EMBL/GenBank/DDBJ databases">
        <authorList>
            <person name="Varghese N."/>
            <person name="Submissions S."/>
        </authorList>
    </citation>
    <scope>NUCLEOTIDE SEQUENCE [LARGE SCALE GENOMIC DNA]</scope>
    <source>
        <strain evidence="3">Gh-67</strain>
    </source>
</reference>
<feature type="compositionally biased region" description="Basic and acidic residues" evidence="1">
    <location>
        <begin position="134"/>
        <end position="147"/>
    </location>
</feature>
<sequence>MNNELEKQELLIGDDGVFPGNRLPALLYKGALDIPFLFPATHVSKLFAANGWSNSWDAGIFTYHHYHSVTHEVLGIYSGKARVQLGNDAGPVILLEKGDVLIIPAGVAHKNLDEENDVGVVGAYPDGKDYDMNYGKPGERPGTDKHIAAVPSPKTDPLTGEVIKQWKN</sequence>
<name>A0A1G8AG80_9SPHI</name>
<dbReference type="Gene3D" id="2.60.120.10">
    <property type="entry name" value="Jelly Rolls"/>
    <property type="match status" value="1"/>
</dbReference>
<dbReference type="AlphaFoldDB" id="A0A1G8AG80"/>
<dbReference type="EMBL" id="FNCG01000007">
    <property type="protein sequence ID" value="SDH19938.1"/>
    <property type="molecule type" value="Genomic_DNA"/>
</dbReference>